<dbReference type="SUPFAM" id="SSF54593">
    <property type="entry name" value="Glyoxalase/Bleomycin resistance protein/Dihydroxybiphenyl dioxygenase"/>
    <property type="match status" value="1"/>
</dbReference>
<dbReference type="CDD" id="cd08342">
    <property type="entry name" value="HPPD_N_like"/>
    <property type="match status" value="1"/>
</dbReference>
<feature type="binding site" evidence="2">
    <location>
        <position position="518"/>
    </location>
    <ligand>
        <name>Mg(2+)</name>
        <dbReference type="ChEBI" id="CHEBI:18420"/>
    </ligand>
</feature>
<dbReference type="SUPFAM" id="SSF51658">
    <property type="entry name" value="Xylose isomerase-like"/>
    <property type="match status" value="1"/>
</dbReference>
<dbReference type="InterPro" id="IPR036237">
    <property type="entry name" value="Xyl_isomerase-like_sf"/>
</dbReference>
<feature type="binding site" evidence="2">
    <location>
        <position position="134"/>
    </location>
    <ligand>
        <name>a divalent metal cation</name>
        <dbReference type="ChEBI" id="CHEBI:60240"/>
        <note>catalytic</note>
    </ligand>
</feature>
<accession>A0ABY5MEP9</accession>
<feature type="binding site" evidence="2">
    <location>
        <position position="191"/>
    </location>
    <ligand>
        <name>a divalent metal cation</name>
        <dbReference type="ChEBI" id="CHEBI:60240"/>
        <note>catalytic</note>
    </ligand>
</feature>
<reference evidence="4 5" key="1">
    <citation type="submission" date="2018-07" db="EMBL/GenBank/DDBJ databases">
        <title>Genome sequence of Nitratireductor thuwali#1536.</title>
        <authorList>
            <person name="Michoud G."/>
            <person name="Merlino G."/>
            <person name="Sefrji F.O."/>
            <person name="Daffonchio D."/>
        </authorList>
    </citation>
    <scope>NUCLEOTIDE SEQUENCE [LARGE SCALE GENOMIC DNA]</scope>
    <source>
        <strain evidence="5">Nit1536</strain>
    </source>
</reference>
<feature type="binding site" evidence="2">
    <location>
        <position position="595"/>
    </location>
    <ligand>
        <name>Mg(2+)</name>
        <dbReference type="ChEBI" id="CHEBI:18420"/>
    </ligand>
</feature>
<dbReference type="InterPro" id="IPR037523">
    <property type="entry name" value="VOC_core"/>
</dbReference>
<dbReference type="HAMAP" id="MF_02238">
    <property type="entry name" value="DSD"/>
    <property type="match status" value="1"/>
</dbReference>
<dbReference type="Pfam" id="PF14696">
    <property type="entry name" value="Glyoxalase_5"/>
    <property type="match status" value="1"/>
</dbReference>
<keyword evidence="5" id="KW-1185">Reference proteome</keyword>
<evidence type="ECO:0000313" key="4">
    <source>
        <dbReference type="EMBL" id="UUP15729.1"/>
    </source>
</evidence>
<evidence type="ECO:0000313" key="5">
    <source>
        <dbReference type="Proteomes" id="UP001342418"/>
    </source>
</evidence>
<dbReference type="InterPro" id="IPR029068">
    <property type="entry name" value="Glyas_Bleomycin-R_OHBP_Dase"/>
</dbReference>
<dbReference type="PROSITE" id="PS51819">
    <property type="entry name" value="VOC"/>
    <property type="match status" value="2"/>
</dbReference>
<dbReference type="RefSeq" id="WP_338528220.1">
    <property type="nucleotide sequence ID" value="NZ_CP030941.1"/>
</dbReference>
<protein>
    <recommendedName>
        <fullName evidence="2">3-dehydroshikimate dehydratase</fullName>
        <shortName evidence="2">DSD</shortName>
        <ecNumber evidence="2">4.2.1.118</ecNumber>
    </recommendedName>
</protein>
<dbReference type="InterPro" id="IPR041736">
    <property type="entry name" value="4OHPhenylPyrv_dOase_N"/>
</dbReference>
<evidence type="ECO:0000256" key="1">
    <source>
        <dbReference type="ARBA" id="ARBA00022723"/>
    </source>
</evidence>
<keyword evidence="1 2" id="KW-0479">Metal-binding</keyword>
<comment type="similarity">
    <text evidence="2">Belongs to the bacterial two-domain DSD family.</text>
</comment>
<name>A0ABY5MEP9_9HYPH</name>
<dbReference type="Proteomes" id="UP001342418">
    <property type="component" value="Chromosome"/>
</dbReference>
<sequence>MKTSIATVSISGDLREKLAAIAAAGFDGVEIFENDFLAFDGSPADVGKMVRDQGLEITLFQPFRDFEGMPEPQRSRTFDRAERKFDLMAQLGTDLMLVCSNVSPLALGGIDRAAADFRELGERAAKRGLRVGFEALAWGKHVSDHRDAWEIVRRADHPSIGLILDSFHTLARQIDPDTIRSIPGDKIFMVQLADAPKIEMDLLYWSRHFRNMPGEGDLPVTAFMRAVAATGYSGMLSLEIFNDQFRGGSPKTVAVDGHRSLIYLMDRVKRREPGIAVSVPDMPDRIAAHGVEFVEFTADEEGAAQLAVLLKAMGFREAGRHKSKKVALFRQGGINLVINTEREGFARSAYLVHGTSAYALGLKVDDVGPTVARARALGAETFEQAPGPGELTVPAIRGVGGGIIYFIDGQSNLGKIWEIEFDPVGVEPDGMAVGLTAVDHVAQTVAYEEMLSWVLFYTSIFRTEKKPMVDIVDSAGLVRSQAVANEDGTLRLTLNGAENRRTLAGHFIAESFGSGIQHLAFATSDIFATAAALRQSGLEPLEISRNYYDDLEARFGLEPHLADRLRAENILYDRDGAGEYFQIYSPTFGEGFFFEIVERRGGYNGYGGPNAPFRIAAQKRRMRPEGMPKV</sequence>
<dbReference type="InterPro" id="IPR043700">
    <property type="entry name" value="DSD"/>
</dbReference>
<feature type="binding site" evidence="2">
    <location>
        <position position="440"/>
    </location>
    <ligand>
        <name>Mg(2+)</name>
        <dbReference type="ChEBI" id="CHEBI:18420"/>
    </ligand>
</feature>
<comment type="function">
    <text evidence="2">Catalyzes the conversion of 3-dehydroshikimate to protocatechuate (3,4-dihydroxybenzoate), a common intermediate of quinate and shikimate degradation pathways.</text>
</comment>
<dbReference type="Gene3D" id="3.20.20.150">
    <property type="entry name" value="Divalent-metal-dependent TIM barrel enzymes"/>
    <property type="match status" value="1"/>
</dbReference>
<dbReference type="GO" id="GO:0003868">
    <property type="term" value="F:4-hydroxyphenylpyruvate dioxygenase activity"/>
    <property type="evidence" value="ECO:0007669"/>
    <property type="project" value="UniProtKB-EC"/>
</dbReference>
<feature type="binding site" evidence="2">
    <location>
        <position position="165"/>
    </location>
    <ligand>
        <name>a divalent metal cation</name>
        <dbReference type="ChEBI" id="CHEBI:60240"/>
        <note>catalytic</note>
    </ligand>
</feature>
<keyword evidence="4" id="KW-0560">Oxidoreductase</keyword>
<comment type="catalytic activity">
    <reaction evidence="2">
        <text>3-dehydroshikimate = 3,4-dihydroxybenzoate + H2O</text>
        <dbReference type="Rhea" id="RHEA:24848"/>
        <dbReference type="ChEBI" id="CHEBI:15377"/>
        <dbReference type="ChEBI" id="CHEBI:16630"/>
        <dbReference type="ChEBI" id="CHEBI:36241"/>
        <dbReference type="EC" id="4.2.1.118"/>
    </reaction>
</comment>
<comment type="cofactor">
    <cofactor evidence="2">
        <name>a divalent metal cation</name>
        <dbReference type="ChEBI" id="CHEBI:60240"/>
    </cofactor>
</comment>
<gene>
    <name evidence="4" type="primary">lly</name>
    <name evidence="4" type="ORF">NTH_00167</name>
</gene>
<evidence type="ECO:0000256" key="2">
    <source>
        <dbReference type="HAMAP-Rule" id="MF_02238"/>
    </source>
</evidence>
<dbReference type="EMBL" id="CP030941">
    <property type="protein sequence ID" value="UUP15729.1"/>
    <property type="molecule type" value="Genomic_DNA"/>
</dbReference>
<dbReference type="Pfam" id="PF01261">
    <property type="entry name" value="AP_endonuc_2"/>
    <property type="match status" value="1"/>
</dbReference>
<dbReference type="PANTHER" id="PTHR12110:SF21">
    <property type="entry name" value="XYLOSE ISOMERASE-LIKE TIM BARREL DOMAIN-CONTAINING PROTEIN"/>
    <property type="match status" value="1"/>
</dbReference>
<dbReference type="InterPro" id="IPR050312">
    <property type="entry name" value="IolE/XylAMocC-like"/>
</dbReference>
<dbReference type="Gene3D" id="3.10.180.10">
    <property type="entry name" value="2,3-Dihydroxybiphenyl 1,2-Dioxygenase, domain 1"/>
    <property type="match status" value="2"/>
</dbReference>
<dbReference type="EC" id="4.2.1.118" evidence="2"/>
<keyword evidence="2" id="KW-0456">Lyase</keyword>
<proteinExistence type="inferred from homology"/>
<dbReference type="InterPro" id="IPR013022">
    <property type="entry name" value="Xyl_isomerase-like_TIM-brl"/>
</dbReference>
<feature type="domain" description="VOC" evidence="3">
    <location>
        <begin position="287"/>
        <end position="409"/>
    </location>
</feature>
<organism evidence="4 5">
    <name type="scientific">Nitratireductor thuwali</name>
    <dbReference type="NCBI Taxonomy" id="2267699"/>
    <lineage>
        <taxon>Bacteria</taxon>
        <taxon>Pseudomonadati</taxon>
        <taxon>Pseudomonadota</taxon>
        <taxon>Alphaproteobacteria</taxon>
        <taxon>Hyphomicrobiales</taxon>
        <taxon>Phyllobacteriaceae</taxon>
        <taxon>Nitratireductor</taxon>
    </lineage>
</organism>
<evidence type="ECO:0000259" key="3">
    <source>
        <dbReference type="PROSITE" id="PS51819"/>
    </source>
</evidence>
<feature type="domain" description="VOC" evidence="3">
    <location>
        <begin position="437"/>
        <end position="586"/>
    </location>
</feature>
<keyword evidence="4" id="KW-0223">Dioxygenase</keyword>
<dbReference type="PANTHER" id="PTHR12110">
    <property type="entry name" value="HYDROXYPYRUVATE ISOMERASE"/>
    <property type="match status" value="1"/>
</dbReference>
<comment type="pathway">
    <text evidence="2">Aromatic compound metabolism; 3,4-dihydroxybenzoate biosynthesis.</text>
</comment>
<feature type="binding site" evidence="2">
    <location>
        <position position="239"/>
    </location>
    <ligand>
        <name>a divalent metal cation</name>
        <dbReference type="ChEBI" id="CHEBI:60240"/>
        <note>catalytic</note>
    </ligand>
</feature>